<protein>
    <recommendedName>
        <fullName evidence="5">Gfo/Idh/MocA-like oxidoreductase N-terminal domain-containing protein</fullName>
    </recommendedName>
</protein>
<evidence type="ECO:0000259" key="1">
    <source>
        <dbReference type="Pfam" id="PF01408"/>
    </source>
</evidence>
<dbReference type="Gene3D" id="3.30.360.10">
    <property type="entry name" value="Dihydrodipicolinate Reductase, domain 2"/>
    <property type="match status" value="1"/>
</dbReference>
<gene>
    <name evidence="3" type="ORF">B0H63DRAFT_474752</name>
</gene>
<dbReference type="Gene3D" id="3.40.50.720">
    <property type="entry name" value="NAD(P)-binding Rossmann-like Domain"/>
    <property type="match status" value="1"/>
</dbReference>
<dbReference type="EMBL" id="JAULSW010000005">
    <property type="protein sequence ID" value="KAK3381011.1"/>
    <property type="molecule type" value="Genomic_DNA"/>
</dbReference>
<organism evidence="3 4">
    <name type="scientific">Podospora didyma</name>
    <dbReference type="NCBI Taxonomy" id="330526"/>
    <lineage>
        <taxon>Eukaryota</taxon>
        <taxon>Fungi</taxon>
        <taxon>Dikarya</taxon>
        <taxon>Ascomycota</taxon>
        <taxon>Pezizomycotina</taxon>
        <taxon>Sordariomycetes</taxon>
        <taxon>Sordariomycetidae</taxon>
        <taxon>Sordariales</taxon>
        <taxon>Podosporaceae</taxon>
        <taxon>Podospora</taxon>
    </lineage>
</organism>
<evidence type="ECO:0000259" key="2">
    <source>
        <dbReference type="Pfam" id="PF22685"/>
    </source>
</evidence>
<dbReference type="PANTHER" id="PTHR43708">
    <property type="entry name" value="CONSERVED EXPRESSED OXIDOREDUCTASE (EUROFUNG)"/>
    <property type="match status" value="1"/>
</dbReference>
<feature type="domain" description="Gal80p-like C-terminal" evidence="2">
    <location>
        <begin position="146"/>
        <end position="300"/>
    </location>
</feature>
<dbReference type="Pfam" id="PF01408">
    <property type="entry name" value="GFO_IDH_MocA"/>
    <property type="match status" value="1"/>
</dbReference>
<evidence type="ECO:0000313" key="3">
    <source>
        <dbReference type="EMBL" id="KAK3381011.1"/>
    </source>
</evidence>
<keyword evidence="4" id="KW-1185">Reference proteome</keyword>
<dbReference type="Pfam" id="PF22685">
    <property type="entry name" value="Gal80p_C-like"/>
    <property type="match status" value="1"/>
</dbReference>
<name>A0AAE0NGH6_9PEZI</name>
<dbReference type="InterPro" id="IPR000683">
    <property type="entry name" value="Gfo/Idh/MocA-like_OxRdtase_N"/>
</dbReference>
<feature type="domain" description="Gfo/Idh/MocA-like oxidoreductase N-terminal" evidence="1">
    <location>
        <begin position="4"/>
        <end position="135"/>
    </location>
</feature>
<dbReference type="Proteomes" id="UP001285441">
    <property type="component" value="Unassembled WGS sequence"/>
</dbReference>
<dbReference type="InterPro" id="IPR036291">
    <property type="entry name" value="NAD(P)-bd_dom_sf"/>
</dbReference>
<sequence>MAPIRVALIGLSATAKTSWASRAHLPYLLSPQGREKYQIVALLNSSVEAARAAIAEYNLPAETTKAYGDPDALAADADVDLVVCNTRVDNHHKTVRPSLEAGKAIFSEWPLAQDAAHARDLATLAHQKSAKTAVGLQGRLSPLAHTLRKILSSNRIGKVLSTEVRAFGGTMDRDRIPSGLAYFLERDVGGNPYTIGFAHAFDTVQSVLGDLDASSARGHFHLQRPKVTIFDPASGNVVETKKSNVPDLIFVSGYLEQGQGDIIAPQGAALHFRLRRGQQWPGEPGLVWTIAGERGEIKVTSPVAALQVGLEEQPAVIEVHDNATDTIEKVEWEWEDFQRELPLMSKNIAAVYEAFAAGTGGYATFDDAVKRHEQLESLLADWKA</sequence>
<accession>A0AAE0NGH6</accession>
<dbReference type="AlphaFoldDB" id="A0AAE0NGH6"/>
<dbReference type="GO" id="GO:0000166">
    <property type="term" value="F:nucleotide binding"/>
    <property type="evidence" value="ECO:0007669"/>
    <property type="project" value="InterPro"/>
</dbReference>
<dbReference type="SUPFAM" id="SSF51735">
    <property type="entry name" value="NAD(P)-binding Rossmann-fold domains"/>
    <property type="match status" value="1"/>
</dbReference>
<reference evidence="3" key="1">
    <citation type="journal article" date="2023" name="Mol. Phylogenet. Evol.">
        <title>Genome-scale phylogeny and comparative genomics of the fungal order Sordariales.</title>
        <authorList>
            <person name="Hensen N."/>
            <person name="Bonometti L."/>
            <person name="Westerberg I."/>
            <person name="Brannstrom I.O."/>
            <person name="Guillou S."/>
            <person name="Cros-Aarteil S."/>
            <person name="Calhoun S."/>
            <person name="Haridas S."/>
            <person name="Kuo A."/>
            <person name="Mondo S."/>
            <person name="Pangilinan J."/>
            <person name="Riley R."/>
            <person name="LaButti K."/>
            <person name="Andreopoulos B."/>
            <person name="Lipzen A."/>
            <person name="Chen C."/>
            <person name="Yan M."/>
            <person name="Daum C."/>
            <person name="Ng V."/>
            <person name="Clum A."/>
            <person name="Steindorff A."/>
            <person name="Ohm R.A."/>
            <person name="Martin F."/>
            <person name="Silar P."/>
            <person name="Natvig D.O."/>
            <person name="Lalanne C."/>
            <person name="Gautier V."/>
            <person name="Ament-Velasquez S.L."/>
            <person name="Kruys A."/>
            <person name="Hutchinson M.I."/>
            <person name="Powell A.J."/>
            <person name="Barry K."/>
            <person name="Miller A.N."/>
            <person name="Grigoriev I.V."/>
            <person name="Debuchy R."/>
            <person name="Gladieux P."/>
            <person name="Hiltunen Thoren M."/>
            <person name="Johannesson H."/>
        </authorList>
    </citation>
    <scope>NUCLEOTIDE SEQUENCE</scope>
    <source>
        <strain evidence="3">CBS 232.78</strain>
    </source>
</reference>
<evidence type="ECO:0008006" key="5">
    <source>
        <dbReference type="Google" id="ProtNLM"/>
    </source>
</evidence>
<comment type="caution">
    <text evidence="3">The sequence shown here is derived from an EMBL/GenBank/DDBJ whole genome shotgun (WGS) entry which is preliminary data.</text>
</comment>
<dbReference type="InterPro" id="IPR055080">
    <property type="entry name" value="Gal80p-like_C"/>
</dbReference>
<dbReference type="SUPFAM" id="SSF55347">
    <property type="entry name" value="Glyceraldehyde-3-phosphate dehydrogenase-like, C-terminal domain"/>
    <property type="match status" value="1"/>
</dbReference>
<proteinExistence type="predicted"/>
<reference evidence="3" key="2">
    <citation type="submission" date="2023-06" db="EMBL/GenBank/DDBJ databases">
        <authorList>
            <consortium name="Lawrence Berkeley National Laboratory"/>
            <person name="Haridas S."/>
            <person name="Hensen N."/>
            <person name="Bonometti L."/>
            <person name="Westerberg I."/>
            <person name="Brannstrom I.O."/>
            <person name="Guillou S."/>
            <person name="Cros-Aarteil S."/>
            <person name="Calhoun S."/>
            <person name="Kuo A."/>
            <person name="Mondo S."/>
            <person name="Pangilinan J."/>
            <person name="Riley R."/>
            <person name="LaButti K."/>
            <person name="Andreopoulos B."/>
            <person name="Lipzen A."/>
            <person name="Chen C."/>
            <person name="Yanf M."/>
            <person name="Daum C."/>
            <person name="Ng V."/>
            <person name="Clum A."/>
            <person name="Steindorff A."/>
            <person name="Ohm R."/>
            <person name="Martin F."/>
            <person name="Silar P."/>
            <person name="Natvig D."/>
            <person name="Lalanne C."/>
            <person name="Gautier V."/>
            <person name="Ament-velasquez S.L."/>
            <person name="Kruys A."/>
            <person name="Hutchinson M.I."/>
            <person name="Powell A.J."/>
            <person name="Barry K."/>
            <person name="Miller A.N."/>
            <person name="Grigoriev I.V."/>
            <person name="Debuchy R."/>
            <person name="Gladieux P."/>
            <person name="Thoren M.H."/>
            <person name="Johannesson H."/>
        </authorList>
    </citation>
    <scope>NUCLEOTIDE SEQUENCE</scope>
    <source>
        <strain evidence="3">CBS 232.78</strain>
    </source>
</reference>
<dbReference type="PANTHER" id="PTHR43708:SF1">
    <property type="entry name" value="GALACTOSE_LACTOSE METABOLISM REGULATORY PROTEIN GAL80"/>
    <property type="match status" value="1"/>
</dbReference>
<evidence type="ECO:0000313" key="4">
    <source>
        <dbReference type="Proteomes" id="UP001285441"/>
    </source>
</evidence>
<dbReference type="InterPro" id="IPR051317">
    <property type="entry name" value="Gfo/Idh/MocA_oxidoreduct"/>
</dbReference>